<dbReference type="HOGENOM" id="CLU_056504_0_0_10"/>
<dbReference type="PATRIC" id="fig|742727.4.peg.1425"/>
<proteinExistence type="predicted"/>
<organism evidence="2 3">
    <name type="scientific">Bacteroides oleiciplenus YIT 12058</name>
    <dbReference type="NCBI Taxonomy" id="742727"/>
    <lineage>
        <taxon>Bacteria</taxon>
        <taxon>Pseudomonadati</taxon>
        <taxon>Bacteroidota</taxon>
        <taxon>Bacteroidia</taxon>
        <taxon>Bacteroidales</taxon>
        <taxon>Bacteroidaceae</taxon>
        <taxon>Bacteroides</taxon>
    </lineage>
</organism>
<dbReference type="InterPro" id="IPR007345">
    <property type="entry name" value="Polysacch_pyruvyl_Trfase"/>
</dbReference>
<comment type="caution">
    <text evidence="2">The sequence shown here is derived from an EMBL/GenBank/DDBJ whole genome shotgun (WGS) entry which is preliminary data.</text>
</comment>
<accession>K9EPX7</accession>
<name>K9EPX7_9BACE</name>
<dbReference type="EMBL" id="ADLF01000008">
    <property type="protein sequence ID" value="EKU91215.1"/>
    <property type="molecule type" value="Genomic_DNA"/>
</dbReference>
<evidence type="ECO:0000259" key="1">
    <source>
        <dbReference type="Pfam" id="PF04230"/>
    </source>
</evidence>
<feature type="domain" description="Polysaccharide pyruvyl transferase" evidence="1">
    <location>
        <begin position="16"/>
        <end position="304"/>
    </location>
</feature>
<dbReference type="OrthoDB" id="1228743at2"/>
<dbReference type="PANTHER" id="PTHR36836">
    <property type="entry name" value="COLANIC ACID BIOSYNTHESIS PROTEIN WCAK"/>
    <property type="match status" value="1"/>
</dbReference>
<evidence type="ECO:0000313" key="3">
    <source>
        <dbReference type="Proteomes" id="UP000009872"/>
    </source>
</evidence>
<reference evidence="2 3" key="1">
    <citation type="submission" date="2012-09" db="EMBL/GenBank/DDBJ databases">
        <title>The Genome Sequence of Bacteroides oleiciplenus YIT 12058.</title>
        <authorList>
            <consortium name="The Broad Institute Genome Sequencing Platform"/>
            <person name="Earl A."/>
            <person name="Ward D."/>
            <person name="Feldgarden M."/>
            <person name="Gevers D."/>
            <person name="Morotomi M."/>
            <person name="Walker B."/>
            <person name="Young S.K."/>
            <person name="Zeng Q."/>
            <person name="Gargeya S."/>
            <person name="Fitzgerald M."/>
            <person name="Haas B."/>
            <person name="Abouelleil A."/>
            <person name="Alvarado L."/>
            <person name="Arachchi H.M."/>
            <person name="Berlin A.M."/>
            <person name="Chapman S.B."/>
            <person name="Goldberg J."/>
            <person name="Griggs A."/>
            <person name="Gujja S."/>
            <person name="Hansen M."/>
            <person name="Howarth C."/>
            <person name="Imamovic A."/>
            <person name="Larimer J."/>
            <person name="McCowen C."/>
            <person name="Montmayeur A."/>
            <person name="Murphy C."/>
            <person name="Neiman D."/>
            <person name="Pearson M."/>
            <person name="Priest M."/>
            <person name="Roberts A."/>
            <person name="Saif S."/>
            <person name="Shea T."/>
            <person name="Sisk P."/>
            <person name="Sykes S."/>
            <person name="Wortman J."/>
            <person name="Nusbaum C."/>
            <person name="Birren B."/>
        </authorList>
    </citation>
    <scope>NUCLEOTIDE SEQUENCE [LARGE SCALE GENOMIC DNA]</scope>
    <source>
        <strain evidence="2 3">YIT 12058</strain>
    </source>
</reference>
<dbReference type="RefSeq" id="WP_009128973.1">
    <property type="nucleotide sequence ID" value="NZ_JH992940.1"/>
</dbReference>
<dbReference type="Pfam" id="PF04230">
    <property type="entry name" value="PS_pyruv_trans"/>
    <property type="match status" value="1"/>
</dbReference>
<sequence length="360" mass="41179">MKTKNIYIYGVSDSDNIGDNVICDTFTSIVKELNPNSRVQLRSITFEPFIYCYLRKLFKITGMADWLLMLLNKWRGLYNCLWGKDKSLVIFAGGQLFYECFISNISSIVKVAEEKGCDVSFYGCGSGVMSLDKQKQLSMILGNKAISHIFLRDDYIGLREEFSKIKIVPDVAICCDKLVKGVGGEKYNLVGVGTISIHNYNKQNTIQITQEQYCRYISDLINIVRKLGYKVEIFTNGNKRDYEVANIIYSSYLSDNEVQIAKCPSTSQDLISLISRYDYTIASRLHALIISYAFNVPFYGLSWDLKIPSFCNMIGVPNNFSDIGEFDVSKMINVFTTKYDEKERMRLREEVVKNIQIITL</sequence>
<dbReference type="eggNOG" id="COG2327">
    <property type="taxonomic scope" value="Bacteria"/>
</dbReference>
<dbReference type="PANTHER" id="PTHR36836:SF1">
    <property type="entry name" value="COLANIC ACID BIOSYNTHESIS PROTEIN WCAK"/>
    <property type="match status" value="1"/>
</dbReference>
<dbReference type="STRING" id="742727.HMPREF9447_01405"/>
<dbReference type="AlphaFoldDB" id="K9EPX7"/>
<keyword evidence="3" id="KW-1185">Reference proteome</keyword>
<evidence type="ECO:0000313" key="2">
    <source>
        <dbReference type="EMBL" id="EKU91215.1"/>
    </source>
</evidence>
<gene>
    <name evidence="2" type="ORF">HMPREF9447_01405</name>
</gene>
<protein>
    <recommendedName>
        <fullName evidence="1">Polysaccharide pyruvyl transferase domain-containing protein</fullName>
    </recommendedName>
</protein>
<dbReference type="Proteomes" id="UP000009872">
    <property type="component" value="Unassembled WGS sequence"/>
</dbReference>